<keyword evidence="2" id="KW-1185">Reference proteome</keyword>
<proteinExistence type="predicted"/>
<name>A0A1M6C4Z5_9BACT</name>
<sequence>MLGNYIPVMSGKSVLEVPEEQKIRIRSLADGANTTIKDATKVILGWALDQFEGEQVRLQGVCVAEPVVKGGLS</sequence>
<dbReference type="Proteomes" id="UP000184510">
    <property type="component" value="Unassembled WGS sequence"/>
</dbReference>
<dbReference type="InParanoid" id="A0A1M6C4Z5"/>
<evidence type="ECO:0000313" key="2">
    <source>
        <dbReference type="Proteomes" id="UP000184510"/>
    </source>
</evidence>
<dbReference type="AlphaFoldDB" id="A0A1M6C4Z5"/>
<organism evidence="1 2">
    <name type="scientific">Rubritalea squalenifaciens DSM 18772</name>
    <dbReference type="NCBI Taxonomy" id="1123071"/>
    <lineage>
        <taxon>Bacteria</taxon>
        <taxon>Pseudomonadati</taxon>
        <taxon>Verrucomicrobiota</taxon>
        <taxon>Verrucomicrobiia</taxon>
        <taxon>Verrucomicrobiales</taxon>
        <taxon>Rubritaleaceae</taxon>
        <taxon>Rubritalea</taxon>
    </lineage>
</organism>
<protein>
    <submittedName>
        <fullName evidence="1">Uncharacterized protein</fullName>
    </submittedName>
</protein>
<accession>A0A1M6C4Z5</accession>
<dbReference type="STRING" id="1123071.SAMN02745181_0388"/>
<dbReference type="EMBL" id="FQYR01000002">
    <property type="protein sequence ID" value="SHI56032.1"/>
    <property type="molecule type" value="Genomic_DNA"/>
</dbReference>
<reference evidence="1 2" key="1">
    <citation type="submission" date="2016-11" db="EMBL/GenBank/DDBJ databases">
        <authorList>
            <person name="Jaros S."/>
            <person name="Januszkiewicz K."/>
            <person name="Wedrychowicz H."/>
        </authorList>
    </citation>
    <scope>NUCLEOTIDE SEQUENCE [LARGE SCALE GENOMIC DNA]</scope>
    <source>
        <strain evidence="1 2">DSM 18772</strain>
    </source>
</reference>
<evidence type="ECO:0000313" key="1">
    <source>
        <dbReference type="EMBL" id="SHI56032.1"/>
    </source>
</evidence>
<gene>
    <name evidence="1" type="ORF">SAMN02745181_0388</name>
</gene>